<evidence type="ECO:0008006" key="3">
    <source>
        <dbReference type="Google" id="ProtNLM"/>
    </source>
</evidence>
<dbReference type="AlphaFoldDB" id="A0AAV3QSN0"/>
<protein>
    <recommendedName>
        <fullName evidence="3">Retrovirus-related Pol polyprotein from transposon RE1</fullName>
    </recommendedName>
</protein>
<dbReference type="EMBL" id="BAABME010005941">
    <property type="protein sequence ID" value="GAA0167039.1"/>
    <property type="molecule type" value="Genomic_DNA"/>
</dbReference>
<comment type="caution">
    <text evidence="1">The sequence shown here is derived from an EMBL/GenBank/DDBJ whole genome shotgun (WGS) entry which is preliminary data.</text>
</comment>
<sequence>MLIGLALPPIVVPQVVLWCDNLGATYLSANPVFHARTKHIEIDFHFVREKVARKELQIQFISTKDQIADLLTKPLSSSRFAFFRDKLRLCSRPPSACEESIR</sequence>
<accession>A0AAV3QSN0</accession>
<dbReference type="CDD" id="cd09272">
    <property type="entry name" value="RNase_HI_RT_Ty1"/>
    <property type="match status" value="1"/>
</dbReference>
<gene>
    <name evidence="1" type="ORF">LIER_22063</name>
</gene>
<organism evidence="1 2">
    <name type="scientific">Lithospermum erythrorhizon</name>
    <name type="common">Purple gromwell</name>
    <name type="synonym">Lithospermum officinale var. erythrorhizon</name>
    <dbReference type="NCBI Taxonomy" id="34254"/>
    <lineage>
        <taxon>Eukaryota</taxon>
        <taxon>Viridiplantae</taxon>
        <taxon>Streptophyta</taxon>
        <taxon>Embryophyta</taxon>
        <taxon>Tracheophyta</taxon>
        <taxon>Spermatophyta</taxon>
        <taxon>Magnoliopsida</taxon>
        <taxon>eudicotyledons</taxon>
        <taxon>Gunneridae</taxon>
        <taxon>Pentapetalae</taxon>
        <taxon>asterids</taxon>
        <taxon>lamiids</taxon>
        <taxon>Boraginales</taxon>
        <taxon>Boraginaceae</taxon>
        <taxon>Boraginoideae</taxon>
        <taxon>Lithospermeae</taxon>
        <taxon>Lithospermum</taxon>
    </lineage>
</organism>
<evidence type="ECO:0000313" key="1">
    <source>
        <dbReference type="EMBL" id="GAA0167039.1"/>
    </source>
</evidence>
<dbReference type="Proteomes" id="UP001454036">
    <property type="component" value="Unassembled WGS sequence"/>
</dbReference>
<keyword evidence="2" id="KW-1185">Reference proteome</keyword>
<proteinExistence type="predicted"/>
<name>A0AAV3QSN0_LITER</name>
<reference evidence="1 2" key="1">
    <citation type="submission" date="2024-01" db="EMBL/GenBank/DDBJ databases">
        <title>The complete chloroplast genome sequence of Lithospermum erythrorhizon: insights into the phylogenetic relationship among Boraginaceae species and the maternal lineages of purple gromwells.</title>
        <authorList>
            <person name="Okada T."/>
            <person name="Watanabe K."/>
        </authorList>
    </citation>
    <scope>NUCLEOTIDE SEQUENCE [LARGE SCALE GENOMIC DNA]</scope>
</reference>
<evidence type="ECO:0000313" key="2">
    <source>
        <dbReference type="Proteomes" id="UP001454036"/>
    </source>
</evidence>